<evidence type="ECO:0000313" key="4">
    <source>
        <dbReference type="Proteomes" id="UP000567795"/>
    </source>
</evidence>
<dbReference type="Proteomes" id="UP000567795">
    <property type="component" value="Unassembled WGS sequence"/>
</dbReference>
<dbReference type="PANTHER" id="PTHR43818">
    <property type="entry name" value="BCDNA.GH03377"/>
    <property type="match status" value="1"/>
</dbReference>
<feature type="domain" description="Gfo/Idh/MocA-like oxidoreductase N-terminal" evidence="2">
    <location>
        <begin position="1"/>
        <end position="113"/>
    </location>
</feature>
<dbReference type="InterPro" id="IPR000683">
    <property type="entry name" value="Gfo/Idh/MocA-like_OxRdtase_N"/>
</dbReference>
<dbReference type="AlphaFoldDB" id="A0A853A0I0"/>
<dbReference type="InterPro" id="IPR036291">
    <property type="entry name" value="NAD(P)-bd_dom_sf"/>
</dbReference>
<dbReference type="SUPFAM" id="SSF55347">
    <property type="entry name" value="Glyceraldehyde-3-phosphate dehydrogenase-like, C-terminal domain"/>
    <property type="match status" value="1"/>
</dbReference>
<dbReference type="GO" id="GO:0000166">
    <property type="term" value="F:nucleotide binding"/>
    <property type="evidence" value="ECO:0007669"/>
    <property type="project" value="InterPro"/>
</dbReference>
<gene>
    <name evidence="3" type="ORF">FHU37_000965</name>
</gene>
<dbReference type="GO" id="GO:0016491">
    <property type="term" value="F:oxidoreductase activity"/>
    <property type="evidence" value="ECO:0007669"/>
    <property type="project" value="UniProtKB-KW"/>
</dbReference>
<dbReference type="PANTHER" id="PTHR43818:SF11">
    <property type="entry name" value="BCDNA.GH03377"/>
    <property type="match status" value="1"/>
</dbReference>
<keyword evidence="1" id="KW-0560">Oxidoreductase</keyword>
<dbReference type="SUPFAM" id="SSF51735">
    <property type="entry name" value="NAD(P)-binding Rossmann-fold domains"/>
    <property type="match status" value="1"/>
</dbReference>
<accession>A0A853A0I0</accession>
<protein>
    <submittedName>
        <fullName evidence="3">Putative dehydrogenase</fullName>
    </submittedName>
</protein>
<dbReference type="Pfam" id="PF01408">
    <property type="entry name" value="GFO_IDH_MocA"/>
    <property type="match status" value="1"/>
</dbReference>
<dbReference type="Gene3D" id="3.30.360.10">
    <property type="entry name" value="Dihydrodipicolinate Reductase, domain 2"/>
    <property type="match status" value="1"/>
</dbReference>
<dbReference type="EMBL" id="JACBZD010000001">
    <property type="protein sequence ID" value="NYI04022.1"/>
    <property type="molecule type" value="Genomic_DNA"/>
</dbReference>
<reference evidence="3 4" key="1">
    <citation type="submission" date="2020-07" db="EMBL/GenBank/DDBJ databases">
        <title>Sequencing the genomes of 1000 actinobacteria strains.</title>
        <authorList>
            <person name="Klenk H.-P."/>
        </authorList>
    </citation>
    <scope>NUCLEOTIDE SEQUENCE [LARGE SCALE GENOMIC DNA]</scope>
    <source>
        <strain evidence="3 4">DSM 42178</strain>
    </source>
</reference>
<keyword evidence="4" id="KW-1185">Reference proteome</keyword>
<dbReference type="Gene3D" id="3.40.50.720">
    <property type="entry name" value="NAD(P)-binding Rossmann-like Domain"/>
    <property type="match status" value="1"/>
</dbReference>
<evidence type="ECO:0000313" key="3">
    <source>
        <dbReference type="EMBL" id="NYI04022.1"/>
    </source>
</evidence>
<comment type="caution">
    <text evidence="3">The sequence shown here is derived from an EMBL/GenBank/DDBJ whole genome shotgun (WGS) entry which is preliminary data.</text>
</comment>
<evidence type="ECO:0000256" key="1">
    <source>
        <dbReference type="ARBA" id="ARBA00023002"/>
    </source>
</evidence>
<dbReference type="RefSeq" id="WP_179812990.1">
    <property type="nucleotide sequence ID" value="NZ_JACBZD010000001.1"/>
</dbReference>
<dbReference type="InterPro" id="IPR050463">
    <property type="entry name" value="Gfo/Idh/MocA_oxidrdct_glycsds"/>
</dbReference>
<name>A0A853A0I0_9ACTN</name>
<evidence type="ECO:0000259" key="2">
    <source>
        <dbReference type="Pfam" id="PF01408"/>
    </source>
</evidence>
<organism evidence="3 4">
    <name type="scientific">Allostreptomyces psammosilenae</name>
    <dbReference type="NCBI Taxonomy" id="1892865"/>
    <lineage>
        <taxon>Bacteria</taxon>
        <taxon>Bacillati</taxon>
        <taxon>Actinomycetota</taxon>
        <taxon>Actinomycetes</taxon>
        <taxon>Kitasatosporales</taxon>
        <taxon>Streptomycetaceae</taxon>
        <taxon>Allostreptomyces</taxon>
    </lineage>
</organism>
<sequence length="305" mass="31780">MRFGLLGTGYWAAETHGAALAAHPEAELVGVWGRDAAKAEALATRYGARAYTDADELIADVDAVAVALPPDVQAELATRAADAGRHLLLDKPLALTTEAADRLVEAVDRRGTASVVFFTNRFHAPVDAFLRDAAEQGGWFAARATMFASIFRPGNPYGASPWRREAGGLWDVGPHALSLLLPVLGPAERVTALDGAHGSVQLLVGHRDGAVSSLALTLDAPEGGMAHEFTLHGAQGAVTVPGGGGTAVEAMTTAIGTLLATVRDGAPGHPCDVHFGREVVRILQAADRSRREGVTVRLAAEPATR</sequence>
<proteinExistence type="predicted"/>